<dbReference type="STRING" id="5539.A0A3E2GZG5"/>
<protein>
    <submittedName>
        <fullName evidence="2">Uncharacterized protein</fullName>
    </submittedName>
</protein>
<dbReference type="EMBL" id="NCSJ02000256">
    <property type="protein sequence ID" value="RFU26535.1"/>
    <property type="molecule type" value="Genomic_DNA"/>
</dbReference>
<feature type="non-terminal residue" evidence="2">
    <location>
        <position position="117"/>
    </location>
</feature>
<evidence type="ECO:0000256" key="1">
    <source>
        <dbReference type="SAM" id="MobiDB-lite"/>
    </source>
</evidence>
<dbReference type="AlphaFoldDB" id="A0A3E2GZG5"/>
<evidence type="ECO:0000313" key="2">
    <source>
        <dbReference type="EMBL" id="RFU26535.1"/>
    </source>
</evidence>
<dbReference type="Proteomes" id="UP000258309">
    <property type="component" value="Unassembled WGS sequence"/>
</dbReference>
<proteinExistence type="predicted"/>
<sequence length="117" mass="12053">MRYNITHIASTSTNTTSAQTTTTTAGGNPSPTTTTTTRTPTTTTTTAQPTTASATPPPGEVFIAGTGVVNYLGLCYFCCSFGYCPPGSCTCTAYGAQVSPPAANRRDRVPIAEEDDS</sequence>
<feature type="compositionally biased region" description="Low complexity" evidence="1">
    <location>
        <begin position="9"/>
        <end position="54"/>
    </location>
</feature>
<feature type="non-terminal residue" evidence="2">
    <location>
        <position position="1"/>
    </location>
</feature>
<reference evidence="2 3" key="1">
    <citation type="submission" date="2018-05" db="EMBL/GenBank/DDBJ databases">
        <title>Draft genome sequence of Scytalidium lignicola DSM 105466, a ubiquitous saprotrophic fungus.</title>
        <authorList>
            <person name="Buettner E."/>
            <person name="Gebauer A.M."/>
            <person name="Hofrichter M."/>
            <person name="Liers C."/>
            <person name="Kellner H."/>
        </authorList>
    </citation>
    <scope>NUCLEOTIDE SEQUENCE [LARGE SCALE GENOMIC DNA]</scope>
    <source>
        <strain evidence="2 3">DSM 105466</strain>
    </source>
</reference>
<gene>
    <name evidence="2" type="ORF">B7463_g9793</name>
</gene>
<organism evidence="2 3">
    <name type="scientific">Scytalidium lignicola</name>
    <name type="common">Hyphomycete</name>
    <dbReference type="NCBI Taxonomy" id="5539"/>
    <lineage>
        <taxon>Eukaryota</taxon>
        <taxon>Fungi</taxon>
        <taxon>Dikarya</taxon>
        <taxon>Ascomycota</taxon>
        <taxon>Pezizomycotina</taxon>
        <taxon>Leotiomycetes</taxon>
        <taxon>Leotiomycetes incertae sedis</taxon>
        <taxon>Scytalidium</taxon>
    </lineage>
</organism>
<keyword evidence="3" id="KW-1185">Reference proteome</keyword>
<feature type="region of interest" description="Disordered" evidence="1">
    <location>
        <begin position="9"/>
        <end position="58"/>
    </location>
</feature>
<name>A0A3E2GZG5_SCYLI</name>
<evidence type="ECO:0000313" key="3">
    <source>
        <dbReference type="Proteomes" id="UP000258309"/>
    </source>
</evidence>
<accession>A0A3E2GZG5</accession>
<comment type="caution">
    <text evidence="2">The sequence shown here is derived from an EMBL/GenBank/DDBJ whole genome shotgun (WGS) entry which is preliminary data.</text>
</comment>
<dbReference type="OrthoDB" id="1046782at2759"/>